<dbReference type="Proteomes" id="UP001330184">
    <property type="component" value="Chromosome"/>
</dbReference>
<organism evidence="2 3">
    <name type="scientific">Flagellimonas marinaquae</name>
    <dbReference type="NCBI Taxonomy" id="254955"/>
    <lineage>
        <taxon>Bacteria</taxon>
        <taxon>Pseudomonadati</taxon>
        <taxon>Bacteroidota</taxon>
        <taxon>Flavobacteriia</taxon>
        <taxon>Flavobacteriales</taxon>
        <taxon>Flavobacteriaceae</taxon>
        <taxon>Flagellimonas</taxon>
    </lineage>
</organism>
<evidence type="ECO:0000313" key="2">
    <source>
        <dbReference type="EMBL" id="BDW93014.1"/>
    </source>
</evidence>
<protein>
    <recommendedName>
        <fullName evidence="1">Putative auto-transporter adhesin head GIN domain-containing protein</fullName>
    </recommendedName>
</protein>
<name>A0AA48HNX5_9FLAO</name>
<dbReference type="AlphaFoldDB" id="A0AA48HNX5"/>
<sequence>MKKIYTLGFLLLPLIMLSQRIIDTEVGEFNKIKVFDLIEVNLIQSDENKIMIKGWNVDDIKWTNKNGVLKLRMQLDKKFQGEDTMIEVYYTNLDVIDGNEGARITCNELVNKSKIELRAQEGAMIHIGMDVDYAEIRAVTGGIVKASGLAKNQTVVLNTGGIFEGRELRTATTDVKISAGGEADVFASELVEINVKAGGDVYVYGNPTTVNKRTFVGGRVHIKE</sequence>
<evidence type="ECO:0000259" key="1">
    <source>
        <dbReference type="Pfam" id="PF10988"/>
    </source>
</evidence>
<keyword evidence="3" id="KW-1185">Reference proteome</keyword>
<reference evidence="2 3" key="1">
    <citation type="submission" date="2023-01" db="EMBL/GenBank/DDBJ databases">
        <title>Complete genome sequence of Muricauda aquimarina strain IFOP_LL357.</title>
        <authorList>
            <person name="Gajardo G."/>
            <person name="Ueki S."/>
            <person name="Maruyama F."/>
        </authorList>
    </citation>
    <scope>NUCLEOTIDE SEQUENCE [LARGE SCALE GENOMIC DNA]</scope>
    <source>
        <strain evidence="2 3">IFOP_LL357</strain>
    </source>
</reference>
<proteinExistence type="predicted"/>
<dbReference type="Gene3D" id="2.160.20.120">
    <property type="match status" value="1"/>
</dbReference>
<dbReference type="RefSeq" id="WP_224835338.1">
    <property type="nucleotide sequence ID" value="NZ_AP027268.1"/>
</dbReference>
<evidence type="ECO:0000313" key="3">
    <source>
        <dbReference type="Proteomes" id="UP001330184"/>
    </source>
</evidence>
<gene>
    <name evidence="2" type="ORF">MACH07_18460</name>
</gene>
<feature type="domain" description="Putative auto-transporter adhesin head GIN" evidence="1">
    <location>
        <begin position="28"/>
        <end position="207"/>
    </location>
</feature>
<accession>A0AA48HNX5</accession>
<dbReference type="Pfam" id="PF10988">
    <property type="entry name" value="DUF2807"/>
    <property type="match status" value="1"/>
</dbReference>
<dbReference type="InterPro" id="IPR021255">
    <property type="entry name" value="DUF2807"/>
</dbReference>
<dbReference type="EMBL" id="AP027268">
    <property type="protein sequence ID" value="BDW93014.1"/>
    <property type="molecule type" value="Genomic_DNA"/>
</dbReference>